<dbReference type="Pfam" id="PF21546">
    <property type="entry name" value="FGGY_C_2"/>
    <property type="match status" value="1"/>
</dbReference>
<reference evidence="6 7" key="1">
    <citation type="submission" date="2014-12" db="EMBL/GenBank/DDBJ databases">
        <title>16Stimator: statistical estimation of ribosomal gene copy numbers from draft genome assemblies.</title>
        <authorList>
            <person name="Perisin M.A."/>
            <person name="Vetter M."/>
            <person name="Gilbert J.A."/>
            <person name="Bergelson J."/>
        </authorList>
    </citation>
    <scope>NUCLEOTIDE SEQUENCE [LARGE SCALE GENOMIC DNA]</scope>
    <source>
        <strain evidence="6 7">MEJ076</strain>
    </source>
</reference>
<feature type="domain" description="Carbohydrate kinase FGGY C-terminal" evidence="5">
    <location>
        <begin position="251"/>
        <end position="429"/>
    </location>
</feature>
<dbReference type="InterPro" id="IPR049382">
    <property type="entry name" value="FGGY_C_2"/>
</dbReference>
<evidence type="ECO:0000256" key="3">
    <source>
        <dbReference type="ARBA" id="ARBA00022777"/>
    </source>
</evidence>
<dbReference type="GO" id="GO:0005975">
    <property type="term" value="P:carbohydrate metabolic process"/>
    <property type="evidence" value="ECO:0007669"/>
    <property type="project" value="InterPro"/>
</dbReference>
<dbReference type="PANTHER" id="PTHR43095:SF5">
    <property type="entry name" value="XYLULOSE KINASE"/>
    <property type="match status" value="1"/>
</dbReference>
<dbReference type="InterPro" id="IPR050406">
    <property type="entry name" value="FGGY_Carb_Kinase"/>
</dbReference>
<dbReference type="AlphaFoldDB" id="A0A0D0J8G6"/>
<evidence type="ECO:0000259" key="4">
    <source>
        <dbReference type="Pfam" id="PF00370"/>
    </source>
</evidence>
<evidence type="ECO:0000313" key="7">
    <source>
        <dbReference type="Proteomes" id="UP000035017"/>
    </source>
</evidence>
<dbReference type="PANTHER" id="PTHR43095">
    <property type="entry name" value="SUGAR KINASE"/>
    <property type="match status" value="1"/>
</dbReference>
<sequence length="463" mass="49526">MSAAIRNVAVIDIGKTHAKLIVVDGETGEEIASRRIANRVLSAPPYPHYDIEALWAFILDGLSAFRKTPGYEAISITTHGASMALLNARGDLALPVLDYEHAYPEHIQAAYAALRPPFEETFSPALPIGLNAGAQLHYQKTAFPSAFETVTDILTYPQYWAYRLTGIKANEATSLGCHTDLWQPGKAAFSSLPETLGITPLLAPVRSAFDALGPLAPPIAAEIGLDADIPVYCGLHDSNASLLPHLMERKGPFSVVSTGTWVICFGVGAPLETLDAARDTLVNVDAFGKPVPSARFMGGREFEMLTTGISAPEPSEFQAALDRVLKDDVFYCPNAVEGSGPFPGMQGRWHKEPRSDAERFVAASLYAAMMTASCLSLIGPSDTIIVEGPFARNVQYTAALAAITGAELLVSDGNSPSGTALGAALLATRDAPRQSYHRVAPLSGLETYHQKWRDLTLDAYATA</sequence>
<evidence type="ECO:0000313" key="6">
    <source>
        <dbReference type="EMBL" id="KIQ02185.1"/>
    </source>
</evidence>
<dbReference type="EMBL" id="JXQV01000011">
    <property type="protein sequence ID" value="KIQ02185.1"/>
    <property type="molecule type" value="Genomic_DNA"/>
</dbReference>
<proteinExistence type="inferred from homology"/>
<keyword evidence="2" id="KW-0808">Transferase</keyword>
<dbReference type="Pfam" id="PF00370">
    <property type="entry name" value="FGGY_N"/>
    <property type="match status" value="1"/>
</dbReference>
<dbReference type="GO" id="GO:0016301">
    <property type="term" value="F:kinase activity"/>
    <property type="evidence" value="ECO:0007669"/>
    <property type="project" value="UniProtKB-KW"/>
</dbReference>
<dbReference type="Proteomes" id="UP000035017">
    <property type="component" value="Unassembled WGS sequence"/>
</dbReference>
<comment type="similarity">
    <text evidence="1">Belongs to the FGGY kinase family.</text>
</comment>
<gene>
    <name evidence="6" type="ORF">RU07_12070</name>
</gene>
<dbReference type="OrthoDB" id="9786272at2"/>
<comment type="caution">
    <text evidence="6">The sequence shown here is derived from an EMBL/GenBank/DDBJ whole genome shotgun (WGS) entry which is preliminary data.</text>
</comment>
<dbReference type="SUPFAM" id="SSF53067">
    <property type="entry name" value="Actin-like ATPase domain"/>
    <property type="match status" value="1"/>
</dbReference>
<dbReference type="CDD" id="cd07772">
    <property type="entry name" value="ASKHA_NBD_FGGY_NaCK-like"/>
    <property type="match status" value="1"/>
</dbReference>
<protein>
    <submittedName>
        <fullName evidence="6">Carbohydrate kinase</fullName>
    </submittedName>
</protein>
<dbReference type="InterPro" id="IPR043129">
    <property type="entry name" value="ATPase_NBD"/>
</dbReference>
<evidence type="ECO:0000256" key="2">
    <source>
        <dbReference type="ARBA" id="ARBA00022679"/>
    </source>
</evidence>
<organism evidence="6 7">
    <name type="scientific">Agrobacterium tumefaciens</name>
    <dbReference type="NCBI Taxonomy" id="358"/>
    <lineage>
        <taxon>Bacteria</taxon>
        <taxon>Pseudomonadati</taxon>
        <taxon>Pseudomonadota</taxon>
        <taxon>Alphaproteobacteria</taxon>
        <taxon>Hyphomicrobiales</taxon>
        <taxon>Rhizobiaceae</taxon>
        <taxon>Rhizobium/Agrobacterium group</taxon>
        <taxon>Agrobacterium</taxon>
        <taxon>Agrobacterium tumefaciens complex</taxon>
    </lineage>
</organism>
<name>A0A0D0J8G6_AGRTU</name>
<feature type="domain" description="Carbohydrate kinase FGGY N-terminal" evidence="4">
    <location>
        <begin position="9"/>
        <end position="243"/>
    </location>
</feature>
<evidence type="ECO:0000256" key="1">
    <source>
        <dbReference type="ARBA" id="ARBA00009156"/>
    </source>
</evidence>
<keyword evidence="3 6" id="KW-0418">Kinase</keyword>
<evidence type="ECO:0000259" key="5">
    <source>
        <dbReference type="Pfam" id="PF21546"/>
    </source>
</evidence>
<dbReference type="InterPro" id="IPR018484">
    <property type="entry name" value="FGGY_N"/>
</dbReference>
<dbReference type="Gene3D" id="3.30.420.40">
    <property type="match status" value="2"/>
</dbReference>
<accession>A0A0D0J8G6</accession>